<dbReference type="AlphaFoldDB" id="A0A251RSB2"/>
<dbReference type="EMBL" id="CM007906">
    <property type="protein sequence ID" value="OTF87187.1"/>
    <property type="molecule type" value="Genomic_DNA"/>
</dbReference>
<dbReference type="InParanoid" id="A0A251RSB2"/>
<proteinExistence type="predicted"/>
<dbReference type="Pfam" id="PF25104">
    <property type="entry name" value="DUF7812"/>
    <property type="match status" value="1"/>
</dbReference>
<dbReference type="OMA" id="MMMANLC"/>
<evidence type="ECO:0000313" key="3">
    <source>
        <dbReference type="Proteomes" id="UP000215914"/>
    </source>
</evidence>
<sequence>MIGSEIVKHKMVLTRSKCNLDKPHNNTADSPLKPNIFKNLISALESPVDIKTQLLKSSYYLLIELSSRKQIYTSKGAEFNGLVIETNNGEISVSLRDVYTLSRVLFQNLRKRLKHLHSTKHHVSATRSLELEELNLLIRCCMVTLTICVDQQHLLESGRFLLLVFKKLTLLDVAEKADFERTFSCQCMHSGEIASDYFAEVASLSSLELFDTCIPSITALLEVIIDELLVHGQLRKYLQKIDSYSPNTCLFKVNADSGNFGLMMEMICSHFSLSISGEVALKQFLNTFAWAHSNSSTSSALGIIPAKTLLQNPIMPSSPKLLQAHIVSLVADVISVGINHETRTTDPMLIDCYLSIFESSVILYTQHMSDLKTESCTADARGSLVNKSSQPLFESCIDSGKSEKLSQMITALNNLWNSNLRREFFERESELISSSMDYVQQNVCIIDTTCRDEILSFLKCMILRAADDVNDIKLPHDGDTSLQDICLLASLLMLMSNSLIQALKGISNLKVYDIIAGSITCFKEFNIRFPIQKFSHSLMERNPTSRTESRLMLLHFLGLLSLCFDSGLGFLVKSCVSVIMGLCNLLVSEEGSVDSLRLLVEAEPGSLLIERSLTVYKEAFVCRYPSLGVAAKFQKTRTLFVSNACAANEVSLPRETCSGEVYLKTRNVTNDVDDLADFIECQKDKDYVGWLKDRGKFRERKLAKRLKRIREKKKQAWRSVMGKT</sequence>
<dbReference type="PANTHER" id="PTHR36786">
    <property type="entry name" value="2-ISOPROPYLMALATE SYNTHASE"/>
    <property type="match status" value="1"/>
</dbReference>
<dbReference type="PANTHER" id="PTHR36786:SF1">
    <property type="entry name" value="2-ISOPROPYLMALATE SYNTHASE"/>
    <property type="match status" value="1"/>
</dbReference>
<accession>A0A251RSB2</accession>
<evidence type="ECO:0000259" key="1">
    <source>
        <dbReference type="Pfam" id="PF25104"/>
    </source>
</evidence>
<protein>
    <recommendedName>
        <fullName evidence="1">DUF7812 domain-containing protein</fullName>
    </recommendedName>
</protein>
<evidence type="ECO:0000313" key="2">
    <source>
        <dbReference type="EMBL" id="OTF87187.1"/>
    </source>
</evidence>
<keyword evidence="3" id="KW-1185">Reference proteome</keyword>
<dbReference type="Proteomes" id="UP000215914">
    <property type="component" value="Chromosome 17"/>
</dbReference>
<dbReference type="FunCoup" id="A0A251RSB2">
    <property type="interactions" value="244"/>
</dbReference>
<dbReference type="InterPro" id="IPR056714">
    <property type="entry name" value="DUF7812"/>
</dbReference>
<name>A0A251RSB2_HELAN</name>
<organism evidence="2 3">
    <name type="scientific">Helianthus annuus</name>
    <name type="common">Common sunflower</name>
    <dbReference type="NCBI Taxonomy" id="4232"/>
    <lineage>
        <taxon>Eukaryota</taxon>
        <taxon>Viridiplantae</taxon>
        <taxon>Streptophyta</taxon>
        <taxon>Embryophyta</taxon>
        <taxon>Tracheophyta</taxon>
        <taxon>Spermatophyta</taxon>
        <taxon>Magnoliopsida</taxon>
        <taxon>eudicotyledons</taxon>
        <taxon>Gunneridae</taxon>
        <taxon>Pentapetalae</taxon>
        <taxon>asterids</taxon>
        <taxon>campanulids</taxon>
        <taxon>Asterales</taxon>
        <taxon>Asteraceae</taxon>
        <taxon>Asteroideae</taxon>
        <taxon>Heliantheae alliance</taxon>
        <taxon>Heliantheae</taxon>
        <taxon>Helianthus</taxon>
    </lineage>
</organism>
<reference evidence="3" key="1">
    <citation type="journal article" date="2017" name="Nature">
        <title>The sunflower genome provides insights into oil metabolism, flowering and Asterid evolution.</title>
        <authorList>
            <person name="Badouin H."/>
            <person name="Gouzy J."/>
            <person name="Grassa C.J."/>
            <person name="Murat F."/>
            <person name="Staton S.E."/>
            <person name="Cottret L."/>
            <person name="Lelandais-Briere C."/>
            <person name="Owens G.L."/>
            <person name="Carrere S."/>
            <person name="Mayjonade B."/>
            <person name="Legrand L."/>
            <person name="Gill N."/>
            <person name="Kane N.C."/>
            <person name="Bowers J.E."/>
            <person name="Hubner S."/>
            <person name="Bellec A."/>
            <person name="Berard A."/>
            <person name="Berges H."/>
            <person name="Blanchet N."/>
            <person name="Boniface M.C."/>
            <person name="Brunel D."/>
            <person name="Catrice O."/>
            <person name="Chaidir N."/>
            <person name="Claudel C."/>
            <person name="Donnadieu C."/>
            <person name="Faraut T."/>
            <person name="Fievet G."/>
            <person name="Helmstetter N."/>
            <person name="King M."/>
            <person name="Knapp S.J."/>
            <person name="Lai Z."/>
            <person name="Le Paslier M.C."/>
            <person name="Lippi Y."/>
            <person name="Lorenzon L."/>
            <person name="Mandel J.R."/>
            <person name="Marage G."/>
            <person name="Marchand G."/>
            <person name="Marquand E."/>
            <person name="Bret-Mestries E."/>
            <person name="Morien E."/>
            <person name="Nambeesan S."/>
            <person name="Nguyen T."/>
            <person name="Pegot-Espagnet P."/>
            <person name="Pouilly N."/>
            <person name="Raftis F."/>
            <person name="Sallet E."/>
            <person name="Schiex T."/>
            <person name="Thomas J."/>
            <person name="Vandecasteele C."/>
            <person name="Vares D."/>
            <person name="Vear F."/>
            <person name="Vautrin S."/>
            <person name="Crespi M."/>
            <person name="Mangin B."/>
            <person name="Burke J.M."/>
            <person name="Salse J."/>
            <person name="Munos S."/>
            <person name="Vincourt P."/>
            <person name="Rieseberg L.H."/>
            <person name="Langlade N.B."/>
        </authorList>
    </citation>
    <scope>NUCLEOTIDE SEQUENCE [LARGE SCALE GENOMIC DNA]</scope>
    <source>
        <strain evidence="3">cv. SF193</strain>
    </source>
</reference>
<feature type="domain" description="DUF7812" evidence="1">
    <location>
        <begin position="136"/>
        <end position="596"/>
    </location>
</feature>
<gene>
    <name evidence="2" type="ORF">HannXRQ_Chr17g0559021</name>
</gene>